<dbReference type="AlphaFoldDB" id="A0A836CDI6"/>
<dbReference type="InterPro" id="IPR004843">
    <property type="entry name" value="Calcineurin-like_PHP"/>
</dbReference>
<dbReference type="GO" id="GO:0004722">
    <property type="term" value="F:protein serine/threonine phosphatase activity"/>
    <property type="evidence" value="ECO:0007669"/>
    <property type="project" value="UniProtKB-EC"/>
</dbReference>
<dbReference type="Pfam" id="PF00149">
    <property type="entry name" value="Metallophos"/>
    <property type="match status" value="1"/>
</dbReference>
<feature type="domain" description="EF-hand" evidence="7">
    <location>
        <begin position="597"/>
        <end position="632"/>
    </location>
</feature>
<dbReference type="CDD" id="cd00051">
    <property type="entry name" value="EFh"/>
    <property type="match status" value="1"/>
</dbReference>
<dbReference type="PROSITE" id="PS50222">
    <property type="entry name" value="EF_HAND_2"/>
    <property type="match status" value="3"/>
</dbReference>
<dbReference type="Gene3D" id="3.60.21.10">
    <property type="match status" value="1"/>
</dbReference>
<dbReference type="SUPFAM" id="SSF47473">
    <property type="entry name" value="EF-hand"/>
    <property type="match status" value="1"/>
</dbReference>
<keyword evidence="3" id="KW-0479">Metal-binding</keyword>
<dbReference type="EMBL" id="JAFCMP010000301">
    <property type="protein sequence ID" value="KAG5181689.1"/>
    <property type="molecule type" value="Genomic_DNA"/>
</dbReference>
<dbReference type="PANTHER" id="PTHR45668:SF5">
    <property type="entry name" value="SERINE_THREONINE-PROTEIN PHOSPHATASE 5"/>
    <property type="match status" value="1"/>
</dbReference>
<protein>
    <recommendedName>
        <fullName evidence="6">Serine/threonine-protein phosphatase</fullName>
        <ecNumber evidence="6">3.1.3.16</ecNumber>
    </recommendedName>
</protein>
<evidence type="ECO:0000256" key="2">
    <source>
        <dbReference type="ARBA" id="ARBA00008294"/>
    </source>
</evidence>
<accession>A0A836CDI6</accession>
<gene>
    <name evidence="8" type="ORF">JKP88DRAFT_270023</name>
</gene>
<comment type="similarity">
    <text evidence="2 6">Belongs to the PPP phosphatase family.</text>
</comment>
<dbReference type="GO" id="GO:0005509">
    <property type="term" value="F:calcium ion binding"/>
    <property type="evidence" value="ECO:0007669"/>
    <property type="project" value="InterPro"/>
</dbReference>
<organism evidence="8 9">
    <name type="scientific">Tribonema minus</name>
    <dbReference type="NCBI Taxonomy" id="303371"/>
    <lineage>
        <taxon>Eukaryota</taxon>
        <taxon>Sar</taxon>
        <taxon>Stramenopiles</taxon>
        <taxon>Ochrophyta</taxon>
        <taxon>PX clade</taxon>
        <taxon>Xanthophyceae</taxon>
        <taxon>Tribonematales</taxon>
        <taxon>Tribonemataceae</taxon>
        <taxon>Tribonema</taxon>
    </lineage>
</organism>
<dbReference type="OrthoDB" id="442428at2759"/>
<dbReference type="InterPro" id="IPR011992">
    <property type="entry name" value="EF-hand-dom_pair"/>
</dbReference>
<name>A0A836CDI6_9STRA</name>
<dbReference type="PRINTS" id="PR00114">
    <property type="entry name" value="STPHPHTASE"/>
</dbReference>
<dbReference type="SUPFAM" id="SSF56300">
    <property type="entry name" value="Metallo-dependent phosphatases"/>
    <property type="match status" value="1"/>
</dbReference>
<feature type="domain" description="EF-hand" evidence="7">
    <location>
        <begin position="637"/>
        <end position="672"/>
    </location>
</feature>
<keyword evidence="9" id="KW-1185">Reference proteome</keyword>
<evidence type="ECO:0000313" key="8">
    <source>
        <dbReference type="EMBL" id="KAG5181689.1"/>
    </source>
</evidence>
<dbReference type="InterPro" id="IPR029052">
    <property type="entry name" value="Metallo-depent_PP-like"/>
</dbReference>
<evidence type="ECO:0000256" key="4">
    <source>
        <dbReference type="ARBA" id="ARBA00022837"/>
    </source>
</evidence>
<dbReference type="PROSITE" id="PS00018">
    <property type="entry name" value="EF_HAND_1"/>
    <property type="match status" value="2"/>
</dbReference>
<sequence>MGNSSSGVAEIKSKGDIASLHATIQAHEASSGRLSRQMSSKRFKKDGATQWRIFNELDVHDDKLMLELAVFLRRLVLNFPADDKPPVVEAPPSHLMYKYMMLVQSSAPKPPLVRIGSVDVQLGGIAPEDLQDYNLAKEPITLHMVQEVLQLYSSGGKLSVRSLRRILREAYKLLKAMPNVMHVPIDSNTETVTVVGDLHGQFVDLIHLLNTNGMPSPTHKYIFNGDFVDRGPKGVEILVVLFMLMTALPQSVFLNRGNHEDFGLCCVYGFQKECLAKYDDVVFSMFCEMFRHLPVCSVIHNKVLVIHGGLFYRENVTIEDLTAIDRLEYVVPSQVPQEMMDSEGRPLSERDVDLQKLMHGALWSDPDLDLSLPEPQANPRGAGILFGPDLTMSFLETNQLVMIVRSHECVEDGFDLPFEDFMEGTCATIFSASNYGGSMNRGAVMNFSLNDSEDSFLAGGEYAESKPDNVPLFYTVKDYQLSLSVSRGGVDGVTAANRTSLSTLVLRKKKVLAQAFQQVDRNSTGFITIDKWSGVLSHVTGLEIAWPSLIDLLVSPEDRDGNLINWSSFLNKFHVQLRSGVEQGVGDGASMFDAVYSDRERLEAIFRFFDTDNNGSISRDEFRRGCEILNANLRTGEQLEDPDAMLDIMDIDHSDSVDVNEFFEVFRLMDVRTGA</sequence>
<keyword evidence="4" id="KW-0106">Calcium</keyword>
<dbReference type="Pfam" id="PF13499">
    <property type="entry name" value="EF-hand_7"/>
    <property type="match status" value="1"/>
</dbReference>
<evidence type="ECO:0000313" key="9">
    <source>
        <dbReference type="Proteomes" id="UP000664859"/>
    </source>
</evidence>
<dbReference type="Gene3D" id="1.10.238.10">
    <property type="entry name" value="EF-hand"/>
    <property type="match status" value="1"/>
</dbReference>
<dbReference type="EC" id="3.1.3.16" evidence="6"/>
<dbReference type="InterPro" id="IPR051134">
    <property type="entry name" value="PPP_phosphatase"/>
</dbReference>
<feature type="domain" description="EF-hand" evidence="7">
    <location>
        <begin position="507"/>
        <end position="542"/>
    </location>
</feature>
<evidence type="ECO:0000259" key="7">
    <source>
        <dbReference type="PROSITE" id="PS50222"/>
    </source>
</evidence>
<keyword evidence="5" id="KW-0464">Manganese</keyword>
<dbReference type="Proteomes" id="UP000664859">
    <property type="component" value="Unassembled WGS sequence"/>
</dbReference>
<proteinExistence type="inferred from homology"/>
<dbReference type="InterPro" id="IPR018247">
    <property type="entry name" value="EF_Hand_1_Ca_BS"/>
</dbReference>
<keyword evidence="6" id="KW-0378">Hydrolase</keyword>
<reference evidence="8" key="1">
    <citation type="submission" date="2021-02" db="EMBL/GenBank/DDBJ databases">
        <title>First Annotated Genome of the Yellow-green Alga Tribonema minus.</title>
        <authorList>
            <person name="Mahan K.M."/>
        </authorList>
    </citation>
    <scope>NUCLEOTIDE SEQUENCE</scope>
    <source>
        <strain evidence="8">UTEX B ZZ1240</strain>
    </source>
</reference>
<evidence type="ECO:0000256" key="6">
    <source>
        <dbReference type="RuleBase" id="RU004273"/>
    </source>
</evidence>
<comment type="catalytic activity">
    <reaction evidence="6">
        <text>O-phospho-L-threonyl-[protein] + H2O = L-threonyl-[protein] + phosphate</text>
        <dbReference type="Rhea" id="RHEA:47004"/>
        <dbReference type="Rhea" id="RHEA-COMP:11060"/>
        <dbReference type="Rhea" id="RHEA-COMP:11605"/>
        <dbReference type="ChEBI" id="CHEBI:15377"/>
        <dbReference type="ChEBI" id="CHEBI:30013"/>
        <dbReference type="ChEBI" id="CHEBI:43474"/>
        <dbReference type="ChEBI" id="CHEBI:61977"/>
        <dbReference type="EC" id="3.1.3.16"/>
    </reaction>
</comment>
<comment type="cofactor">
    <cofactor evidence="1">
        <name>Mn(2+)</name>
        <dbReference type="ChEBI" id="CHEBI:29035"/>
    </cofactor>
</comment>
<dbReference type="PANTHER" id="PTHR45668">
    <property type="entry name" value="SERINE/THREONINE-PROTEIN PHOSPHATASE 5-RELATED"/>
    <property type="match status" value="1"/>
</dbReference>
<evidence type="ECO:0000256" key="5">
    <source>
        <dbReference type="ARBA" id="ARBA00023211"/>
    </source>
</evidence>
<evidence type="ECO:0000256" key="3">
    <source>
        <dbReference type="ARBA" id="ARBA00022723"/>
    </source>
</evidence>
<dbReference type="SMART" id="SM00156">
    <property type="entry name" value="PP2Ac"/>
    <property type="match status" value="1"/>
</dbReference>
<evidence type="ECO:0000256" key="1">
    <source>
        <dbReference type="ARBA" id="ARBA00001936"/>
    </source>
</evidence>
<comment type="caution">
    <text evidence="8">The sequence shown here is derived from an EMBL/GenBank/DDBJ whole genome shotgun (WGS) entry which is preliminary data.</text>
</comment>
<dbReference type="SMART" id="SM00054">
    <property type="entry name" value="EFh"/>
    <property type="match status" value="3"/>
</dbReference>
<dbReference type="InterPro" id="IPR002048">
    <property type="entry name" value="EF_hand_dom"/>
</dbReference>
<dbReference type="InterPro" id="IPR006186">
    <property type="entry name" value="Ser/Thr-sp_prot-phosphatase"/>
</dbReference>
<dbReference type="PROSITE" id="PS00125">
    <property type="entry name" value="SER_THR_PHOSPHATASE"/>
    <property type="match status" value="1"/>
</dbReference>